<dbReference type="EMBL" id="JBHSMJ010000004">
    <property type="protein sequence ID" value="MFC5446886.1"/>
    <property type="molecule type" value="Genomic_DNA"/>
</dbReference>
<dbReference type="Gene3D" id="3.40.250.10">
    <property type="entry name" value="Rhodanese-like domain"/>
    <property type="match status" value="1"/>
</dbReference>
<dbReference type="GO" id="GO:0016740">
    <property type="term" value="F:transferase activity"/>
    <property type="evidence" value="ECO:0007669"/>
    <property type="project" value="UniProtKB-KW"/>
</dbReference>
<reference evidence="4" key="1">
    <citation type="journal article" date="2019" name="Int. J. Syst. Evol. Microbiol.">
        <title>The Global Catalogue of Microorganisms (GCM) 10K type strain sequencing project: providing services to taxonomists for standard genome sequencing and annotation.</title>
        <authorList>
            <consortium name="The Broad Institute Genomics Platform"/>
            <consortium name="The Broad Institute Genome Sequencing Center for Infectious Disease"/>
            <person name="Wu L."/>
            <person name="Ma J."/>
        </authorList>
    </citation>
    <scope>NUCLEOTIDE SEQUENCE [LARGE SCALE GENOMIC DNA]</scope>
    <source>
        <strain evidence="4">KACC 11904</strain>
    </source>
</reference>
<proteinExistence type="predicted"/>
<dbReference type="PANTHER" id="PTHR30401:SF0">
    <property type="entry name" value="TRNA 2-SELENOURIDINE SYNTHASE"/>
    <property type="match status" value="1"/>
</dbReference>
<evidence type="ECO:0000313" key="3">
    <source>
        <dbReference type="EMBL" id="MFC5446886.1"/>
    </source>
</evidence>
<dbReference type="PANTHER" id="PTHR30401">
    <property type="entry name" value="TRNA 2-SELENOURIDINE SYNTHASE"/>
    <property type="match status" value="1"/>
</dbReference>
<feature type="domain" description="Rhodanese" evidence="2">
    <location>
        <begin position="15"/>
        <end position="131"/>
    </location>
</feature>
<keyword evidence="3" id="KW-0808">Transferase</keyword>
<dbReference type="InterPro" id="IPR001763">
    <property type="entry name" value="Rhodanese-like_dom"/>
</dbReference>
<dbReference type="SUPFAM" id="SSF52540">
    <property type="entry name" value="P-loop containing nucleoside triphosphate hydrolases"/>
    <property type="match status" value="1"/>
</dbReference>
<dbReference type="Pfam" id="PF26341">
    <property type="entry name" value="AAA_SelU"/>
    <property type="match status" value="1"/>
</dbReference>
<dbReference type="SMART" id="SM00450">
    <property type="entry name" value="RHOD"/>
    <property type="match status" value="1"/>
</dbReference>
<keyword evidence="4" id="KW-1185">Reference proteome</keyword>
<keyword evidence="1" id="KW-0711">Selenium</keyword>
<dbReference type="NCBIfam" id="TIGR03167">
    <property type="entry name" value="tRNA_sel_U_synt"/>
    <property type="match status" value="1"/>
</dbReference>
<dbReference type="RefSeq" id="WP_270880423.1">
    <property type="nucleotide sequence ID" value="NZ_JAQFVF010000033.1"/>
</dbReference>
<name>A0ABW0K188_9BACL</name>
<dbReference type="SUPFAM" id="SSF52821">
    <property type="entry name" value="Rhodanese/Cell cycle control phosphatase"/>
    <property type="match status" value="1"/>
</dbReference>
<dbReference type="PROSITE" id="PS50206">
    <property type="entry name" value="RHODANESE_3"/>
    <property type="match status" value="1"/>
</dbReference>
<dbReference type="NCBIfam" id="NF008752">
    <property type="entry name" value="PRK11784.1-4"/>
    <property type="match status" value="1"/>
</dbReference>
<organism evidence="3 4">
    <name type="scientific">Paenibacillus aestuarii</name>
    <dbReference type="NCBI Taxonomy" id="516965"/>
    <lineage>
        <taxon>Bacteria</taxon>
        <taxon>Bacillati</taxon>
        <taxon>Bacillota</taxon>
        <taxon>Bacilli</taxon>
        <taxon>Bacillales</taxon>
        <taxon>Paenibacillaceae</taxon>
        <taxon>Paenibacillus</taxon>
    </lineage>
</organism>
<evidence type="ECO:0000313" key="4">
    <source>
        <dbReference type="Proteomes" id="UP001596044"/>
    </source>
</evidence>
<dbReference type="InterPro" id="IPR027417">
    <property type="entry name" value="P-loop_NTPase"/>
</dbReference>
<evidence type="ECO:0000256" key="1">
    <source>
        <dbReference type="ARBA" id="ARBA00023266"/>
    </source>
</evidence>
<dbReference type="InterPro" id="IPR017582">
    <property type="entry name" value="SelU"/>
</dbReference>
<dbReference type="Pfam" id="PF00581">
    <property type="entry name" value="Rhodanese"/>
    <property type="match status" value="1"/>
</dbReference>
<protein>
    <submittedName>
        <fullName evidence="3">tRNA 2-selenouridine(34) synthase MnmH</fullName>
        <ecNumber evidence="3">2.5.1.-</ecNumber>
    </submittedName>
</protein>
<dbReference type="Proteomes" id="UP001596044">
    <property type="component" value="Unassembled WGS sequence"/>
</dbReference>
<gene>
    <name evidence="3" type="primary">mnmH</name>
    <name evidence="3" type="ORF">ACFPOG_01305</name>
</gene>
<dbReference type="NCBIfam" id="NF008750">
    <property type="entry name" value="PRK11784.1-2"/>
    <property type="match status" value="1"/>
</dbReference>
<sequence length="347" mass="39625">MFQDITLEELLALQQNKDHVMIDVRSPSEFRDSTIPGSLNIPLFNDAERAEIGTIYKQVSIQAAKDRGLEIVSAKLPAFVKAFEQLKGQKVVYCWRGGMRSRTSATVLSLMGIRAYRLTGGIRTYRKWVVETLEQMELKPPSIILLGHTGIGKTAILRQLQAEGRPVLDLEYMAGHRGSIFGQVGLRANNQKTFESLLLQEVLQIQDAPYVLMEGESKRIGKAVLPDFIIRKKEAGTQLFIEMPIEERVRHILADYQPNDNKAELLQAYMHIKDRIHTPIAKEIETSLRDEQYAHAVRLLLEHYYDPRYEHAMRQYEQERVVIQAESIADAVQAVRDYLAQLKPVTV</sequence>
<comment type="caution">
    <text evidence="3">The sequence shown here is derived from an EMBL/GenBank/DDBJ whole genome shotgun (WGS) entry which is preliminary data.</text>
</comment>
<dbReference type="InterPro" id="IPR058840">
    <property type="entry name" value="AAA_SelU"/>
</dbReference>
<dbReference type="EC" id="2.5.1.-" evidence="3"/>
<dbReference type="InterPro" id="IPR036873">
    <property type="entry name" value="Rhodanese-like_dom_sf"/>
</dbReference>
<evidence type="ECO:0000259" key="2">
    <source>
        <dbReference type="PROSITE" id="PS50206"/>
    </source>
</evidence>
<accession>A0ABW0K188</accession>